<dbReference type="Proteomes" id="UP000007755">
    <property type="component" value="Unassembled WGS sequence"/>
</dbReference>
<evidence type="ECO:0000313" key="2">
    <source>
        <dbReference type="EMBL" id="EGI59614.1"/>
    </source>
</evidence>
<proteinExistence type="predicted"/>
<protein>
    <submittedName>
        <fullName evidence="2">Uncharacterized protein</fullName>
    </submittedName>
</protein>
<sequence length="295" mass="34606">MSKKRSSIESLRNYVHDNGLCLNPDHYDAKERKIEHVAAPEFDTDVVNKSYVERTIRDSRNEIEESFRTIRRDVQEAHSDVEKVRRNVEKNVTRMSDEIQHLNRDITIRMKNVMTNETLEKSFKMTGRDTRGTTYILSLGNTECRQKVSDESQRLNRNVTDLRQQANDTKDTLVRLFKNDRKRDTIVLALQKVSDESQRLNRNVTDLRQQANDTKDTLKVSDESQRLNRNVTDLRQLANDTKETLERAFKNDKEGDTIVLALQKVSNDIQILHRGVGDLRRICQRKCVMRTRFDI</sequence>
<evidence type="ECO:0000313" key="3">
    <source>
        <dbReference type="Proteomes" id="UP000007755"/>
    </source>
</evidence>
<name>F4X1Q8_ACREC</name>
<dbReference type="EMBL" id="GL888549">
    <property type="protein sequence ID" value="EGI59614.1"/>
    <property type="molecule type" value="Genomic_DNA"/>
</dbReference>
<keyword evidence="3" id="KW-1185">Reference proteome</keyword>
<accession>F4X1Q8</accession>
<organism evidence="3">
    <name type="scientific">Acromyrmex echinatior</name>
    <name type="common">Panamanian leafcutter ant</name>
    <name type="synonym">Acromyrmex octospinosus echinatior</name>
    <dbReference type="NCBI Taxonomy" id="103372"/>
    <lineage>
        <taxon>Eukaryota</taxon>
        <taxon>Metazoa</taxon>
        <taxon>Ecdysozoa</taxon>
        <taxon>Arthropoda</taxon>
        <taxon>Hexapoda</taxon>
        <taxon>Insecta</taxon>
        <taxon>Pterygota</taxon>
        <taxon>Neoptera</taxon>
        <taxon>Endopterygota</taxon>
        <taxon>Hymenoptera</taxon>
        <taxon>Apocrita</taxon>
        <taxon>Aculeata</taxon>
        <taxon>Formicoidea</taxon>
        <taxon>Formicidae</taxon>
        <taxon>Myrmicinae</taxon>
        <taxon>Acromyrmex</taxon>
    </lineage>
</organism>
<dbReference type="InParanoid" id="F4X1Q8"/>
<feature type="coiled-coil region" evidence="1">
    <location>
        <begin position="145"/>
        <end position="244"/>
    </location>
</feature>
<keyword evidence="1" id="KW-0175">Coiled coil</keyword>
<gene>
    <name evidence="2" type="ORF">G5I_12232</name>
</gene>
<reference evidence="2" key="1">
    <citation type="submission" date="2011-02" db="EMBL/GenBank/DDBJ databases">
        <title>The genome of the leaf-cutting ant Acromyrmex echinatior suggests key adaptations to social evolution and fungus farming.</title>
        <authorList>
            <person name="Nygaard S."/>
            <person name="Zhang G."/>
        </authorList>
    </citation>
    <scope>NUCLEOTIDE SEQUENCE</scope>
</reference>
<evidence type="ECO:0000256" key="1">
    <source>
        <dbReference type="SAM" id="Coils"/>
    </source>
</evidence>
<dbReference type="AlphaFoldDB" id="F4X1Q8"/>